<dbReference type="Proteomes" id="UP000070544">
    <property type="component" value="Unassembled WGS sequence"/>
</dbReference>
<proteinExistence type="predicted"/>
<evidence type="ECO:0000313" key="1">
    <source>
        <dbReference type="EMBL" id="KXS21523.1"/>
    </source>
</evidence>
<dbReference type="EMBL" id="KQ965732">
    <property type="protein sequence ID" value="KXS21523.1"/>
    <property type="molecule type" value="Genomic_DNA"/>
</dbReference>
<organism evidence="1 2">
    <name type="scientific">Gonapodya prolifera (strain JEL478)</name>
    <name type="common">Monoblepharis prolifera</name>
    <dbReference type="NCBI Taxonomy" id="1344416"/>
    <lineage>
        <taxon>Eukaryota</taxon>
        <taxon>Fungi</taxon>
        <taxon>Fungi incertae sedis</taxon>
        <taxon>Chytridiomycota</taxon>
        <taxon>Chytridiomycota incertae sedis</taxon>
        <taxon>Monoblepharidomycetes</taxon>
        <taxon>Monoblepharidales</taxon>
        <taxon>Gonapodyaceae</taxon>
        <taxon>Gonapodya</taxon>
    </lineage>
</organism>
<evidence type="ECO:0000313" key="2">
    <source>
        <dbReference type="Proteomes" id="UP000070544"/>
    </source>
</evidence>
<dbReference type="AlphaFoldDB" id="A0A139AY73"/>
<reference evidence="1 2" key="1">
    <citation type="journal article" date="2015" name="Genome Biol. Evol.">
        <title>Phylogenomic analyses indicate that early fungi evolved digesting cell walls of algal ancestors of land plants.</title>
        <authorList>
            <person name="Chang Y."/>
            <person name="Wang S."/>
            <person name="Sekimoto S."/>
            <person name="Aerts A.L."/>
            <person name="Choi C."/>
            <person name="Clum A."/>
            <person name="LaButti K.M."/>
            <person name="Lindquist E.A."/>
            <person name="Yee Ngan C."/>
            <person name="Ohm R.A."/>
            <person name="Salamov A.A."/>
            <person name="Grigoriev I.V."/>
            <person name="Spatafora J.W."/>
            <person name="Berbee M.L."/>
        </authorList>
    </citation>
    <scope>NUCLEOTIDE SEQUENCE [LARGE SCALE GENOMIC DNA]</scope>
    <source>
        <strain evidence="1 2">JEL478</strain>
    </source>
</reference>
<sequence length="235" mass="26150">MPRFRDFDIAIPPAAPKTNAKTRCFKAAHCPEQMPASPPRDIEVEIPSWGSSAPQPLSIDVEMEDKEKEVNVSCSLPLALTLSRKQLIHRWKRLPRTKEKSDAFVDSTTMTALQSSASAVLCGSIVFALDCPMTICLTSIFARDVRPGSSMLSARSQSSCNNGHCGHQRVAHEQYLNLLEFLRGPRRTFPSQSFLNKLFLNLQHLQHIPNLNLSKRCSEAIRGGVVVMGLEQHKS</sequence>
<keyword evidence="2" id="KW-1185">Reference proteome</keyword>
<accession>A0A139AY73</accession>
<name>A0A139AY73_GONPJ</name>
<protein>
    <submittedName>
        <fullName evidence="1">Uncharacterized protein</fullName>
    </submittedName>
</protein>
<gene>
    <name evidence="1" type="ORF">M427DRAFT_272545</name>
</gene>